<evidence type="ECO:0000259" key="3">
    <source>
        <dbReference type="Pfam" id="PF15055"/>
    </source>
</evidence>
<keyword evidence="2" id="KW-0472">Membrane</keyword>
<sequence>MSTAPAAGGAGGAAGGAAGGGAALGSSASQKFRSCWSCRVLSGGGLILSGAYVYHAARRVLRKGGPTSMGTVAQITFAACVAAWGVVILADPLLGGNYIRSFVQLNLKIYTNHNAANKRTDASIALPIGVHEGCSVHANQSEQTREPRPGTAAGRGSAQPTALPQLLRRPMSCCLCRLLSPLEGGGFEFLAIFLDARRAGVQLDKELGKLVLGEHRLQEALQENVDQPTVHGLVLKHVEDTEDAFSRGVRSDDVLQLV</sequence>
<evidence type="ECO:0000256" key="1">
    <source>
        <dbReference type="SAM" id="MobiDB-lite"/>
    </source>
</evidence>
<dbReference type="OrthoDB" id="6340866at2759"/>
<dbReference type="InterPro" id="IPR053117">
    <property type="entry name" value="DMAC_Protein"/>
</dbReference>
<feature type="region of interest" description="Disordered" evidence="1">
    <location>
        <begin position="137"/>
        <end position="161"/>
    </location>
</feature>
<gene>
    <name evidence="4" type="primary">Tmem261</name>
    <name evidence="4" type="ORF">EYF80_027445</name>
</gene>
<dbReference type="InterPro" id="IPR028036">
    <property type="entry name" value="DMAC1-like_dom"/>
</dbReference>
<comment type="caution">
    <text evidence="4">The sequence shown here is derived from an EMBL/GenBank/DDBJ whole genome shotgun (WGS) entry which is preliminary data.</text>
</comment>
<feature type="transmembrane region" description="Helical" evidence="2">
    <location>
        <begin position="75"/>
        <end position="94"/>
    </location>
</feature>
<dbReference type="PANTHER" id="PTHR36469">
    <property type="entry name" value="DISTAL MEMBRANE-ARM ASSEMBLY COMPLEX PROTEIN 1"/>
    <property type="match status" value="1"/>
</dbReference>
<dbReference type="Pfam" id="PF15055">
    <property type="entry name" value="DMAC1_Dmo2"/>
    <property type="match status" value="1"/>
</dbReference>
<feature type="domain" description="Distal membrane-arm assembly complex protein 1-like" evidence="3">
    <location>
        <begin position="34"/>
        <end position="80"/>
    </location>
</feature>
<evidence type="ECO:0000313" key="4">
    <source>
        <dbReference type="EMBL" id="TNN62328.1"/>
    </source>
</evidence>
<reference evidence="4 5" key="1">
    <citation type="submission" date="2019-03" db="EMBL/GenBank/DDBJ databases">
        <title>First draft genome of Liparis tanakae, snailfish: a comprehensive survey of snailfish specific genes.</title>
        <authorList>
            <person name="Kim W."/>
            <person name="Song I."/>
            <person name="Jeong J.-H."/>
            <person name="Kim D."/>
            <person name="Kim S."/>
            <person name="Ryu S."/>
            <person name="Song J.Y."/>
            <person name="Lee S.K."/>
        </authorList>
    </citation>
    <scope>NUCLEOTIDE SEQUENCE [LARGE SCALE GENOMIC DNA]</scope>
    <source>
        <tissue evidence="4">Muscle</tissue>
    </source>
</reference>
<proteinExistence type="predicted"/>
<evidence type="ECO:0000256" key="2">
    <source>
        <dbReference type="SAM" id="Phobius"/>
    </source>
</evidence>
<dbReference type="EMBL" id="SRLO01000296">
    <property type="protein sequence ID" value="TNN62328.1"/>
    <property type="molecule type" value="Genomic_DNA"/>
</dbReference>
<keyword evidence="2" id="KW-1133">Transmembrane helix</keyword>
<keyword evidence="5" id="KW-1185">Reference proteome</keyword>
<dbReference type="PANTHER" id="PTHR36469:SF1">
    <property type="entry name" value="DISTAL MEMBRANE-ARM ASSEMBLY COMPLEX PROTEIN 1"/>
    <property type="match status" value="1"/>
</dbReference>
<feature type="transmembrane region" description="Helical" evidence="2">
    <location>
        <begin position="36"/>
        <end position="55"/>
    </location>
</feature>
<dbReference type="AlphaFoldDB" id="A0A4Z2H8W7"/>
<dbReference type="Proteomes" id="UP000314294">
    <property type="component" value="Unassembled WGS sequence"/>
</dbReference>
<name>A0A4Z2H8W7_9TELE</name>
<protein>
    <submittedName>
        <fullName evidence="4">Transmembrane protein 261</fullName>
    </submittedName>
</protein>
<organism evidence="4 5">
    <name type="scientific">Liparis tanakae</name>
    <name type="common">Tanaka's snailfish</name>
    <dbReference type="NCBI Taxonomy" id="230148"/>
    <lineage>
        <taxon>Eukaryota</taxon>
        <taxon>Metazoa</taxon>
        <taxon>Chordata</taxon>
        <taxon>Craniata</taxon>
        <taxon>Vertebrata</taxon>
        <taxon>Euteleostomi</taxon>
        <taxon>Actinopterygii</taxon>
        <taxon>Neopterygii</taxon>
        <taxon>Teleostei</taxon>
        <taxon>Neoteleostei</taxon>
        <taxon>Acanthomorphata</taxon>
        <taxon>Eupercaria</taxon>
        <taxon>Perciformes</taxon>
        <taxon>Cottioidei</taxon>
        <taxon>Cottales</taxon>
        <taxon>Liparidae</taxon>
        <taxon>Liparis</taxon>
    </lineage>
</organism>
<keyword evidence="2 4" id="KW-0812">Transmembrane</keyword>
<evidence type="ECO:0000313" key="5">
    <source>
        <dbReference type="Proteomes" id="UP000314294"/>
    </source>
</evidence>
<accession>A0A4Z2H8W7</accession>